<dbReference type="Pfam" id="PF09339">
    <property type="entry name" value="HTH_IclR"/>
    <property type="match status" value="1"/>
</dbReference>
<proteinExistence type="predicted"/>
<dbReference type="InterPro" id="IPR005471">
    <property type="entry name" value="Tscrpt_reg_IclR_N"/>
</dbReference>
<dbReference type="RefSeq" id="WP_036559070.1">
    <property type="nucleotide sequence ID" value="NZ_JRNI01000022.1"/>
</dbReference>
<dbReference type="eggNOG" id="COG1414">
    <property type="taxonomic scope" value="Bacteria"/>
</dbReference>
<protein>
    <recommendedName>
        <fullName evidence="8">IclR family transcriptional regulator</fullName>
    </recommendedName>
</protein>
<dbReference type="AlphaFoldDB" id="A0A095Z8B1"/>
<dbReference type="PROSITE" id="PS51078">
    <property type="entry name" value="ICLR_ED"/>
    <property type="match status" value="1"/>
</dbReference>
<reference evidence="6 7" key="1">
    <citation type="submission" date="2014-07" db="EMBL/GenBank/DDBJ databases">
        <authorList>
            <person name="McCorrison J."/>
            <person name="Sanka R."/>
            <person name="Torralba M."/>
            <person name="Gillis M."/>
            <person name="Haft D.H."/>
            <person name="Methe B."/>
            <person name="Sutton G."/>
            <person name="Nelson K.E."/>
        </authorList>
    </citation>
    <scope>NUCLEOTIDE SEQUENCE [LARGE SCALE GENOMIC DNA]</scope>
    <source>
        <strain evidence="6 7">DNF00040</strain>
    </source>
</reference>
<evidence type="ECO:0000313" key="6">
    <source>
        <dbReference type="EMBL" id="KGF30596.1"/>
    </source>
</evidence>
<dbReference type="InterPro" id="IPR036390">
    <property type="entry name" value="WH_DNA-bd_sf"/>
</dbReference>
<gene>
    <name evidence="6" type="ORF">HMPREF2130_06030</name>
</gene>
<dbReference type="SUPFAM" id="SSF55781">
    <property type="entry name" value="GAF domain-like"/>
    <property type="match status" value="1"/>
</dbReference>
<evidence type="ECO:0000256" key="3">
    <source>
        <dbReference type="ARBA" id="ARBA00023163"/>
    </source>
</evidence>
<dbReference type="GO" id="GO:0045892">
    <property type="term" value="P:negative regulation of DNA-templated transcription"/>
    <property type="evidence" value="ECO:0007669"/>
    <property type="project" value="TreeGrafter"/>
</dbReference>
<feature type="domain" description="IclR-ED" evidence="5">
    <location>
        <begin position="84"/>
        <end position="266"/>
    </location>
</feature>
<keyword evidence="1" id="KW-0805">Transcription regulation</keyword>
<name>A0A095Z8B1_9BURK</name>
<dbReference type="GO" id="GO:0003677">
    <property type="term" value="F:DNA binding"/>
    <property type="evidence" value="ECO:0007669"/>
    <property type="project" value="UniProtKB-KW"/>
</dbReference>
<sequence>MLDELLATIAQSEAEQDRQFITSLARGLAVLYALRFYSHGISHQQITEMTQLPKATVSRILNTLIKMRFLRKHPVTGLYVSDIRLRELGAFALHSDHLVRDAKPLLMAFAEKYEVSVSLAVEESGEMLYLESIRSPARLAVQLTVGSTVPLIDTAIGRVYYCALTEAQRMLLEASHLRPLLAQDYGPKKALLARQMEVYQQYGFCYSVGEFSHDITAIAIPVRNDAAKNGLYALNASVPSSRLDLRQLIEQVAEPLKALGAALEQL</sequence>
<dbReference type="SMART" id="SM00346">
    <property type="entry name" value="HTH_ICLR"/>
    <property type="match status" value="1"/>
</dbReference>
<dbReference type="Proteomes" id="UP000029629">
    <property type="component" value="Unassembled WGS sequence"/>
</dbReference>
<keyword evidence="3" id="KW-0804">Transcription</keyword>
<dbReference type="GO" id="GO:0003700">
    <property type="term" value="F:DNA-binding transcription factor activity"/>
    <property type="evidence" value="ECO:0007669"/>
    <property type="project" value="TreeGrafter"/>
</dbReference>
<dbReference type="PANTHER" id="PTHR30136:SF33">
    <property type="entry name" value="TRANSCRIPTIONAL REGULATORY PROTEIN"/>
    <property type="match status" value="1"/>
</dbReference>
<evidence type="ECO:0000256" key="2">
    <source>
        <dbReference type="ARBA" id="ARBA00023125"/>
    </source>
</evidence>
<dbReference type="InterPro" id="IPR029016">
    <property type="entry name" value="GAF-like_dom_sf"/>
</dbReference>
<evidence type="ECO:0000256" key="1">
    <source>
        <dbReference type="ARBA" id="ARBA00023015"/>
    </source>
</evidence>
<dbReference type="PROSITE" id="PS51077">
    <property type="entry name" value="HTH_ICLR"/>
    <property type="match status" value="1"/>
</dbReference>
<dbReference type="InterPro" id="IPR014757">
    <property type="entry name" value="Tscrpt_reg_IclR_C"/>
</dbReference>
<comment type="caution">
    <text evidence="6">The sequence shown here is derived from an EMBL/GenBank/DDBJ whole genome shotgun (WGS) entry which is preliminary data.</text>
</comment>
<dbReference type="InterPro" id="IPR036388">
    <property type="entry name" value="WH-like_DNA-bd_sf"/>
</dbReference>
<evidence type="ECO:0000259" key="4">
    <source>
        <dbReference type="PROSITE" id="PS51077"/>
    </source>
</evidence>
<dbReference type="InterPro" id="IPR050707">
    <property type="entry name" value="HTH_MetabolicPath_Reg"/>
</dbReference>
<keyword evidence="7" id="KW-1185">Reference proteome</keyword>
<dbReference type="PANTHER" id="PTHR30136">
    <property type="entry name" value="HELIX-TURN-HELIX TRANSCRIPTIONAL REGULATOR, ICLR FAMILY"/>
    <property type="match status" value="1"/>
</dbReference>
<feature type="domain" description="HTH iclR-type" evidence="4">
    <location>
        <begin position="21"/>
        <end position="83"/>
    </location>
</feature>
<organism evidence="6 7">
    <name type="scientific">Oligella urethralis DNF00040</name>
    <dbReference type="NCBI Taxonomy" id="1401065"/>
    <lineage>
        <taxon>Bacteria</taxon>
        <taxon>Pseudomonadati</taxon>
        <taxon>Pseudomonadota</taxon>
        <taxon>Betaproteobacteria</taxon>
        <taxon>Burkholderiales</taxon>
        <taxon>Alcaligenaceae</taxon>
        <taxon>Oligella</taxon>
    </lineage>
</organism>
<dbReference type="OrthoDB" id="5401369at2"/>
<dbReference type="Gene3D" id="3.30.450.40">
    <property type="match status" value="1"/>
</dbReference>
<accession>A0A095Z8B1</accession>
<evidence type="ECO:0000313" key="7">
    <source>
        <dbReference type="Proteomes" id="UP000029629"/>
    </source>
</evidence>
<evidence type="ECO:0000259" key="5">
    <source>
        <dbReference type="PROSITE" id="PS51078"/>
    </source>
</evidence>
<dbReference type="SUPFAM" id="SSF46785">
    <property type="entry name" value="Winged helix' DNA-binding domain"/>
    <property type="match status" value="1"/>
</dbReference>
<dbReference type="EMBL" id="JRNI01000022">
    <property type="protein sequence ID" value="KGF30596.1"/>
    <property type="molecule type" value="Genomic_DNA"/>
</dbReference>
<keyword evidence="2" id="KW-0238">DNA-binding</keyword>
<evidence type="ECO:0008006" key="8">
    <source>
        <dbReference type="Google" id="ProtNLM"/>
    </source>
</evidence>
<dbReference type="Pfam" id="PF01614">
    <property type="entry name" value="IclR_C"/>
    <property type="match status" value="1"/>
</dbReference>
<dbReference type="Gene3D" id="1.10.10.10">
    <property type="entry name" value="Winged helix-like DNA-binding domain superfamily/Winged helix DNA-binding domain"/>
    <property type="match status" value="1"/>
</dbReference>